<protein>
    <submittedName>
        <fullName evidence="2">Helix-turn-helix transcriptional regulator</fullName>
    </submittedName>
</protein>
<dbReference type="AlphaFoldDB" id="A0A967EZX7"/>
<dbReference type="InterPro" id="IPR016032">
    <property type="entry name" value="Sig_transdc_resp-reg_C-effctor"/>
</dbReference>
<dbReference type="GO" id="GO:0003677">
    <property type="term" value="F:DNA binding"/>
    <property type="evidence" value="ECO:0007669"/>
    <property type="project" value="InterPro"/>
</dbReference>
<gene>
    <name evidence="2" type="ORF">HBA54_17825</name>
</gene>
<dbReference type="EMBL" id="JAAQPH010000014">
    <property type="protein sequence ID" value="NIA70459.1"/>
    <property type="molecule type" value="Genomic_DNA"/>
</dbReference>
<feature type="domain" description="HTH luxR-type" evidence="1">
    <location>
        <begin position="317"/>
        <end position="382"/>
    </location>
</feature>
<dbReference type="PROSITE" id="PS50043">
    <property type="entry name" value="HTH_LUXR_2"/>
    <property type="match status" value="1"/>
</dbReference>
<dbReference type="GO" id="GO:0006355">
    <property type="term" value="P:regulation of DNA-templated transcription"/>
    <property type="evidence" value="ECO:0007669"/>
    <property type="project" value="InterPro"/>
</dbReference>
<dbReference type="SMART" id="SM00421">
    <property type="entry name" value="HTH_LUXR"/>
    <property type="match status" value="1"/>
</dbReference>
<dbReference type="Pfam" id="PF00196">
    <property type="entry name" value="GerE"/>
    <property type="match status" value="1"/>
</dbReference>
<accession>A0A967EZX7</accession>
<organism evidence="2 3">
    <name type="scientific">Pelagibius litoralis</name>
    <dbReference type="NCBI Taxonomy" id="374515"/>
    <lineage>
        <taxon>Bacteria</taxon>
        <taxon>Pseudomonadati</taxon>
        <taxon>Pseudomonadota</taxon>
        <taxon>Alphaproteobacteria</taxon>
        <taxon>Rhodospirillales</taxon>
        <taxon>Rhodovibrionaceae</taxon>
        <taxon>Pelagibius</taxon>
    </lineage>
</organism>
<evidence type="ECO:0000313" key="3">
    <source>
        <dbReference type="Proteomes" id="UP000761264"/>
    </source>
</evidence>
<dbReference type="InterPro" id="IPR036388">
    <property type="entry name" value="WH-like_DNA-bd_sf"/>
</dbReference>
<keyword evidence="3" id="KW-1185">Reference proteome</keyword>
<evidence type="ECO:0000259" key="1">
    <source>
        <dbReference type="PROSITE" id="PS50043"/>
    </source>
</evidence>
<name>A0A967EZX7_9PROT</name>
<dbReference type="Proteomes" id="UP000761264">
    <property type="component" value="Unassembled WGS sequence"/>
</dbReference>
<dbReference type="Gene3D" id="1.10.10.10">
    <property type="entry name" value="Winged helix-like DNA-binding domain superfamily/Winged helix DNA-binding domain"/>
    <property type="match status" value="1"/>
</dbReference>
<evidence type="ECO:0000313" key="2">
    <source>
        <dbReference type="EMBL" id="NIA70459.1"/>
    </source>
</evidence>
<sequence length="392" mass="43017">MKPHTSLIDTVACIYRLALAPEGQWSDALDRIAWELGAIGASFHLVDPRCAELCVSSASSFYLGLSYEQWQQWAEKYGKSDLPSYQALMAMRETGFHSDMSLLGYNSEEEHRTHPSIRYAIEEFGTRHRAGTRLNLHDAWLDVLAVQYAAERGPITKAETETGALIIPHMAKSVEMHRAFALLRSRHDAVVAALDRWHVGICIVLEGGSIVVSNRHAEAILDAEDGLKTDRQRRLCVTGSEENGALQKAIRGACATALGSDLRAETLMTVKRPSCCDSYLISVSPLGNDGQELDRGFTGALVAIIDPTKSDSISTAGMGEIYDLTRTEQEVCRLLAKGCATGDIADIRNLQVETVRSYVKSVLAKTRTHSRADLVRLAILLNPPIDAPDEKP</sequence>
<reference evidence="2" key="1">
    <citation type="submission" date="2020-03" db="EMBL/GenBank/DDBJ databases">
        <title>Genome of Pelagibius litoralis DSM 21314T.</title>
        <authorList>
            <person name="Wang G."/>
        </authorList>
    </citation>
    <scope>NUCLEOTIDE SEQUENCE</scope>
    <source>
        <strain evidence="2">DSM 21314</strain>
    </source>
</reference>
<dbReference type="RefSeq" id="WP_167227090.1">
    <property type="nucleotide sequence ID" value="NZ_JAAQPH010000014.1"/>
</dbReference>
<dbReference type="CDD" id="cd06170">
    <property type="entry name" value="LuxR_C_like"/>
    <property type="match status" value="1"/>
</dbReference>
<dbReference type="PRINTS" id="PR00038">
    <property type="entry name" value="HTHLUXR"/>
</dbReference>
<dbReference type="SUPFAM" id="SSF46894">
    <property type="entry name" value="C-terminal effector domain of the bipartite response regulators"/>
    <property type="match status" value="1"/>
</dbReference>
<dbReference type="InterPro" id="IPR000792">
    <property type="entry name" value="Tscrpt_reg_LuxR_C"/>
</dbReference>
<proteinExistence type="predicted"/>
<comment type="caution">
    <text evidence="2">The sequence shown here is derived from an EMBL/GenBank/DDBJ whole genome shotgun (WGS) entry which is preliminary data.</text>
</comment>